<dbReference type="AlphaFoldDB" id="A0A0A1U7B5"/>
<dbReference type="EMBL" id="KB206500">
    <property type="protein sequence ID" value="ELP90286.1"/>
    <property type="molecule type" value="Genomic_DNA"/>
</dbReference>
<dbReference type="GeneID" id="14889299"/>
<feature type="non-terminal residue" evidence="2">
    <location>
        <position position="1"/>
    </location>
</feature>
<organism evidence="2 3">
    <name type="scientific">Entamoeba invadens IP1</name>
    <dbReference type="NCBI Taxonomy" id="370355"/>
    <lineage>
        <taxon>Eukaryota</taxon>
        <taxon>Amoebozoa</taxon>
        <taxon>Evosea</taxon>
        <taxon>Archamoebae</taxon>
        <taxon>Mastigamoebida</taxon>
        <taxon>Entamoebidae</taxon>
        <taxon>Entamoeba</taxon>
    </lineage>
</organism>
<dbReference type="RefSeq" id="XP_004257057.1">
    <property type="nucleotide sequence ID" value="XM_004257009.1"/>
</dbReference>
<dbReference type="Proteomes" id="UP000014680">
    <property type="component" value="Unassembled WGS sequence"/>
</dbReference>
<evidence type="ECO:0000313" key="2">
    <source>
        <dbReference type="EMBL" id="ELP90286.1"/>
    </source>
</evidence>
<protein>
    <submittedName>
        <fullName evidence="2">Uncharacterized protein</fullName>
    </submittedName>
</protein>
<keyword evidence="1" id="KW-0472">Membrane</keyword>
<name>A0A0A1U7B5_ENTIV</name>
<gene>
    <name evidence="2" type="ORF">EIN_504220</name>
</gene>
<keyword evidence="1" id="KW-0812">Transmembrane</keyword>
<accession>A0A0A1U7B5</accession>
<keyword evidence="1" id="KW-1133">Transmembrane helix</keyword>
<keyword evidence="3" id="KW-1185">Reference proteome</keyword>
<dbReference type="OMA" id="NDFAGRR"/>
<evidence type="ECO:0000256" key="1">
    <source>
        <dbReference type="SAM" id="Phobius"/>
    </source>
</evidence>
<proteinExistence type="predicted"/>
<reference evidence="2 3" key="1">
    <citation type="submission" date="2012-10" db="EMBL/GenBank/DDBJ databases">
        <authorList>
            <person name="Zafar N."/>
            <person name="Inman J."/>
            <person name="Hall N."/>
            <person name="Lorenzi H."/>
            <person name="Caler E."/>
        </authorList>
    </citation>
    <scope>NUCLEOTIDE SEQUENCE [LARGE SCALE GENOMIC DNA]</scope>
    <source>
        <strain evidence="2 3">IP1</strain>
    </source>
</reference>
<evidence type="ECO:0000313" key="3">
    <source>
        <dbReference type="Proteomes" id="UP000014680"/>
    </source>
</evidence>
<dbReference type="OrthoDB" id="25863at2759"/>
<sequence>HQTDITILPSSPSMHLKYDTVSGEMTSESQFMYFHFGSGFPMPSHLIMKGVDKIEISVKRPSQVAYNYYRVKEYSPAIKSNTFTVIGDGLNSTYCEDLFLKLTGRKIGHFGKYDGSVFDPIHMTLLNTTLNSSIQENSFYHIEVEGEPSFDETYNITESFVSMNRTYLHGQSKIEELFNYMMTQLQYAQREWGITNNTFETTHVETILSFDFQSKVLNYSEVSEMYTDKIKLNTPKKNEDHERLLTFLTSCGTDVQTKEEVCKFTRLRKTDQNGQILSTPHVVRKYPKGSLLQQIVPPINNSFINYTIDVQPVFMNASCQHCDIYYVYSFPDVTYFTENDIKRMERARTGFVGKMNGTHRFVMFKRSQVGIIGTFKIHFHVTPQAKESVFTIGIPFIFQKCPVKCSEHFLLNHLWEYNKNATRKFDLIETSTINSLLYGCSDSSIDQIYDPFCNKQVLLSKTPTIIGWWDQVMQYKTLLIIYTTTIVGIAVLVVAFLVK</sequence>
<dbReference type="VEuPathDB" id="AmoebaDB:EIN_504220"/>
<feature type="transmembrane region" description="Helical" evidence="1">
    <location>
        <begin position="479"/>
        <end position="498"/>
    </location>
</feature>
<dbReference type="KEGG" id="eiv:EIN_504220"/>